<dbReference type="SMART" id="SM00220">
    <property type="entry name" value="S_TKc"/>
    <property type="match status" value="1"/>
</dbReference>
<reference evidence="2" key="1">
    <citation type="journal article" date="2021" name="PeerJ">
        <title>Extensive microbial diversity within the chicken gut microbiome revealed by metagenomics and culture.</title>
        <authorList>
            <person name="Gilroy R."/>
            <person name="Ravi A."/>
            <person name="Getino M."/>
            <person name="Pursley I."/>
            <person name="Horton D.L."/>
            <person name="Alikhan N.F."/>
            <person name="Baker D."/>
            <person name="Gharbi K."/>
            <person name="Hall N."/>
            <person name="Watson M."/>
            <person name="Adriaenssens E.M."/>
            <person name="Foster-Nyarko E."/>
            <person name="Jarju S."/>
            <person name="Secka A."/>
            <person name="Antonio M."/>
            <person name="Oren A."/>
            <person name="Chaudhuri R.R."/>
            <person name="La Ragione R."/>
            <person name="Hildebrand F."/>
            <person name="Pallen M.J."/>
        </authorList>
    </citation>
    <scope>NUCLEOTIDE SEQUENCE</scope>
    <source>
        <strain evidence="2">Gambia15-2214</strain>
    </source>
</reference>
<evidence type="ECO:0000313" key="2">
    <source>
        <dbReference type="EMBL" id="MBU3850539.1"/>
    </source>
</evidence>
<dbReference type="PROSITE" id="PS50011">
    <property type="entry name" value="PROTEIN_KINASE_DOM"/>
    <property type="match status" value="1"/>
</dbReference>
<dbReference type="Gene3D" id="1.10.510.10">
    <property type="entry name" value="Transferase(Phosphotransferase) domain 1"/>
    <property type="match status" value="1"/>
</dbReference>
<dbReference type="Pfam" id="PF00069">
    <property type="entry name" value="Pkinase"/>
    <property type="match status" value="1"/>
</dbReference>
<evidence type="ECO:0000313" key="3">
    <source>
        <dbReference type="Proteomes" id="UP000823914"/>
    </source>
</evidence>
<organism evidence="2 3">
    <name type="scientific">Candidatus Treponema excrementipullorum</name>
    <dbReference type="NCBI Taxonomy" id="2838768"/>
    <lineage>
        <taxon>Bacteria</taxon>
        <taxon>Pseudomonadati</taxon>
        <taxon>Spirochaetota</taxon>
        <taxon>Spirochaetia</taxon>
        <taxon>Spirochaetales</taxon>
        <taxon>Treponemataceae</taxon>
        <taxon>Treponema</taxon>
    </lineage>
</organism>
<dbReference type="InterPro" id="IPR000719">
    <property type="entry name" value="Prot_kinase_dom"/>
</dbReference>
<dbReference type="SUPFAM" id="SSF56112">
    <property type="entry name" value="Protein kinase-like (PK-like)"/>
    <property type="match status" value="1"/>
</dbReference>
<sequence length="348" mass="39691">MSIPVECLENLQLDNGWTVTSKITKRPENTGGNFSSGYIVQKGEIKAFLKAFDFSVVLNYSPDKQPEILNQQLEIFNFEKELLEKCKNSHMNKIVIPIDSGSVQINGFPDFFGRVYYIIFELADGNIRNIQEQFTNLDLAFIFRSLHNIAVGINQLHHAGIAHQDIKPSNALVFKNETKLSDLGRASDASHPFLYDDGIPGDQNYSAIEQFYNFRAHGDITDRFAADLYTFGSLFFFYFGNLSFSTILIKKLQDKKILSVTNSFETDLPGLIRIYEEIMIDFNTVLLNYVTSDVAEQITNIVKSLCHPDPRQRGHRKNIAQGFSQYSLERYITEINILAEKAELKLIK</sequence>
<dbReference type="PANTHER" id="PTHR44167:SF18">
    <property type="entry name" value="PROTEIN KINASE DOMAIN-CONTAINING PROTEIN"/>
    <property type="match status" value="1"/>
</dbReference>
<protein>
    <recommendedName>
        <fullName evidence="1">Protein kinase domain-containing protein</fullName>
    </recommendedName>
</protein>
<dbReference type="GO" id="GO:0005524">
    <property type="term" value="F:ATP binding"/>
    <property type="evidence" value="ECO:0007669"/>
    <property type="project" value="InterPro"/>
</dbReference>
<dbReference type="GO" id="GO:0005737">
    <property type="term" value="C:cytoplasm"/>
    <property type="evidence" value="ECO:0007669"/>
    <property type="project" value="TreeGrafter"/>
</dbReference>
<name>A0A9E2L2J6_9SPIR</name>
<dbReference type="Proteomes" id="UP000823914">
    <property type="component" value="Unassembled WGS sequence"/>
</dbReference>
<dbReference type="PANTHER" id="PTHR44167">
    <property type="entry name" value="OVARIAN-SPECIFIC SERINE/THREONINE-PROTEIN KINASE LOK-RELATED"/>
    <property type="match status" value="1"/>
</dbReference>
<gene>
    <name evidence="2" type="ORF">IAA16_08240</name>
</gene>
<dbReference type="GO" id="GO:0004674">
    <property type="term" value="F:protein serine/threonine kinase activity"/>
    <property type="evidence" value="ECO:0007669"/>
    <property type="project" value="TreeGrafter"/>
</dbReference>
<comment type="caution">
    <text evidence="2">The sequence shown here is derived from an EMBL/GenBank/DDBJ whole genome shotgun (WGS) entry which is preliminary data.</text>
</comment>
<dbReference type="InterPro" id="IPR011009">
    <property type="entry name" value="Kinase-like_dom_sf"/>
</dbReference>
<proteinExistence type="predicted"/>
<dbReference type="AlphaFoldDB" id="A0A9E2L2J6"/>
<reference evidence="2" key="2">
    <citation type="submission" date="2021-04" db="EMBL/GenBank/DDBJ databases">
        <authorList>
            <person name="Gilroy R."/>
        </authorList>
    </citation>
    <scope>NUCLEOTIDE SEQUENCE</scope>
    <source>
        <strain evidence="2">Gambia15-2214</strain>
    </source>
</reference>
<evidence type="ECO:0000259" key="1">
    <source>
        <dbReference type="PROSITE" id="PS50011"/>
    </source>
</evidence>
<accession>A0A9E2L2J6</accession>
<dbReference type="EMBL" id="JAHLFV010000191">
    <property type="protein sequence ID" value="MBU3850539.1"/>
    <property type="molecule type" value="Genomic_DNA"/>
</dbReference>
<feature type="domain" description="Protein kinase" evidence="1">
    <location>
        <begin position="34"/>
        <end position="332"/>
    </location>
</feature>